<dbReference type="EMBL" id="VCGU01000010">
    <property type="protein sequence ID" value="TRY69023.1"/>
    <property type="molecule type" value="Genomic_DNA"/>
</dbReference>
<dbReference type="SUPFAM" id="SSF57501">
    <property type="entry name" value="Cystine-knot cytokines"/>
    <property type="match status" value="1"/>
</dbReference>
<comment type="caution">
    <text evidence="4">The sequence shown here is derived from an EMBL/GenBank/DDBJ whole genome shotgun (WGS) entry which is preliminary data.</text>
</comment>
<evidence type="ECO:0000313" key="4">
    <source>
        <dbReference type="EMBL" id="TRY69023.1"/>
    </source>
</evidence>
<dbReference type="GO" id="GO:0016020">
    <property type="term" value="C:membrane"/>
    <property type="evidence" value="ECO:0007669"/>
    <property type="project" value="InterPro"/>
</dbReference>
<dbReference type="STRING" id="6832.A0A553NUD5"/>
<evidence type="ECO:0000313" key="5">
    <source>
        <dbReference type="Proteomes" id="UP000318571"/>
    </source>
</evidence>
<evidence type="ECO:0000256" key="1">
    <source>
        <dbReference type="RuleBase" id="RU003818"/>
    </source>
</evidence>
<dbReference type="PROSITE" id="PS50278">
    <property type="entry name" value="PDGF_2"/>
    <property type="match status" value="1"/>
</dbReference>
<feature type="domain" description="Platelet-derived growth factor (PDGF) family profile" evidence="3">
    <location>
        <begin position="24"/>
        <end position="103"/>
    </location>
</feature>
<feature type="region of interest" description="Disordered" evidence="2">
    <location>
        <begin position="261"/>
        <end position="281"/>
    </location>
</feature>
<comment type="similarity">
    <text evidence="1">Belongs to the PDGF/VEGF growth factor family.</text>
</comment>
<reference evidence="4 5" key="1">
    <citation type="journal article" date="2018" name="Nat. Ecol. Evol.">
        <title>Genomic signatures of mitonuclear coevolution across populations of Tigriopus californicus.</title>
        <authorList>
            <person name="Barreto F.S."/>
            <person name="Watson E.T."/>
            <person name="Lima T.G."/>
            <person name="Willett C.S."/>
            <person name="Edmands S."/>
            <person name="Li W."/>
            <person name="Burton R.S."/>
        </authorList>
    </citation>
    <scope>NUCLEOTIDE SEQUENCE [LARGE SCALE GENOMIC DNA]</scope>
    <source>
        <strain evidence="4 5">San Diego</strain>
    </source>
</reference>
<protein>
    <recommendedName>
        <fullName evidence="3">Platelet-derived growth factor (PDGF) family profile domain-containing protein</fullName>
    </recommendedName>
</protein>
<accession>A0A553NUD5</accession>
<keyword evidence="1" id="KW-0339">Growth factor</keyword>
<evidence type="ECO:0000256" key="2">
    <source>
        <dbReference type="SAM" id="MobiDB-lite"/>
    </source>
</evidence>
<dbReference type="OMA" id="NNIRISH"/>
<evidence type="ECO:0000259" key="3">
    <source>
        <dbReference type="PROSITE" id="PS50278"/>
    </source>
</evidence>
<sequence length="304" mass="33706">MCTTEQQRRILPTMLGCAIRDEIIELDLPNATYLHVYPRHVTVRRCGGSCQGSHHSCLPLTTESRNVDVHLFPSSGISGATPSECAKAEIIDHASCGCSCKTSAEDCTPGLQVFTPNECRCVCVNERARSDCLNRGWYWNSPLCQCMCQNPMSFPRCPSGYHYDGMNTCSCVNYSEYASPILEVLVLILISAVGITTLSLAQCYKHGIGIFHSTNTNNIRISHSRERNATELRTLFRALSSSSQRGHISWLGYSQINETPSPSLTTNNSNSDLVSSSHPETTIIRNQKKVANLEPLPEEKENHY</sequence>
<keyword evidence="5" id="KW-1185">Reference proteome</keyword>
<dbReference type="SMART" id="SM00141">
    <property type="entry name" value="PDGF"/>
    <property type="match status" value="1"/>
</dbReference>
<name>A0A553NUD5_TIGCA</name>
<gene>
    <name evidence="4" type="ORF">TCAL_03811</name>
</gene>
<dbReference type="Gene3D" id="2.10.90.10">
    <property type="entry name" value="Cystine-knot cytokines"/>
    <property type="match status" value="1"/>
</dbReference>
<dbReference type="GO" id="GO:0008083">
    <property type="term" value="F:growth factor activity"/>
    <property type="evidence" value="ECO:0007669"/>
    <property type="project" value="UniProtKB-KW"/>
</dbReference>
<dbReference type="Pfam" id="PF00341">
    <property type="entry name" value="PDGF"/>
    <property type="match status" value="1"/>
</dbReference>
<dbReference type="InterPro" id="IPR000072">
    <property type="entry name" value="PDGF/VEGF_dom"/>
</dbReference>
<organism evidence="4 5">
    <name type="scientific">Tigriopus californicus</name>
    <name type="common">Marine copepod</name>
    <dbReference type="NCBI Taxonomy" id="6832"/>
    <lineage>
        <taxon>Eukaryota</taxon>
        <taxon>Metazoa</taxon>
        <taxon>Ecdysozoa</taxon>
        <taxon>Arthropoda</taxon>
        <taxon>Crustacea</taxon>
        <taxon>Multicrustacea</taxon>
        <taxon>Hexanauplia</taxon>
        <taxon>Copepoda</taxon>
        <taxon>Harpacticoida</taxon>
        <taxon>Harpacticidae</taxon>
        <taxon>Tigriopus</taxon>
    </lineage>
</organism>
<dbReference type="InterPro" id="IPR029034">
    <property type="entry name" value="Cystine-knot_cytokine"/>
</dbReference>
<dbReference type="AlphaFoldDB" id="A0A553NUD5"/>
<dbReference type="Proteomes" id="UP000318571">
    <property type="component" value="Chromosome 1"/>
</dbReference>
<proteinExistence type="inferred from homology"/>
<feature type="compositionally biased region" description="Low complexity" evidence="2">
    <location>
        <begin position="261"/>
        <end position="277"/>
    </location>
</feature>